<evidence type="ECO:0000256" key="1">
    <source>
        <dbReference type="SAM" id="Phobius"/>
    </source>
</evidence>
<feature type="transmembrane region" description="Helical" evidence="1">
    <location>
        <begin position="36"/>
        <end position="55"/>
    </location>
</feature>
<proteinExistence type="predicted"/>
<gene>
    <name evidence="2" type="ORF">FB459_1016</name>
</gene>
<reference evidence="2 3" key="1">
    <citation type="submission" date="2019-06" db="EMBL/GenBank/DDBJ databases">
        <title>Sequencing the genomes of 1000 actinobacteria strains.</title>
        <authorList>
            <person name="Klenk H.-P."/>
        </authorList>
    </citation>
    <scope>NUCLEOTIDE SEQUENCE [LARGE SCALE GENOMIC DNA]</scope>
    <source>
        <strain evidence="2 3">DSM 19828</strain>
    </source>
</reference>
<dbReference type="Proteomes" id="UP000320806">
    <property type="component" value="Unassembled WGS sequence"/>
</dbReference>
<keyword evidence="1" id="KW-1133">Transmembrane helix</keyword>
<name>A0A542EE26_9MICO</name>
<evidence type="ECO:0000313" key="3">
    <source>
        <dbReference type="Proteomes" id="UP000320806"/>
    </source>
</evidence>
<keyword evidence="1" id="KW-0812">Transmembrane</keyword>
<dbReference type="AlphaFoldDB" id="A0A542EE26"/>
<accession>A0A542EE26</accession>
<evidence type="ECO:0000313" key="2">
    <source>
        <dbReference type="EMBL" id="TQJ13591.1"/>
    </source>
</evidence>
<organism evidence="2 3">
    <name type="scientific">Yimella lutea</name>
    <dbReference type="NCBI Taxonomy" id="587872"/>
    <lineage>
        <taxon>Bacteria</taxon>
        <taxon>Bacillati</taxon>
        <taxon>Actinomycetota</taxon>
        <taxon>Actinomycetes</taxon>
        <taxon>Micrococcales</taxon>
        <taxon>Dermacoccaceae</taxon>
        <taxon>Yimella</taxon>
    </lineage>
</organism>
<feature type="transmembrane region" description="Helical" evidence="1">
    <location>
        <begin position="12"/>
        <end position="30"/>
    </location>
</feature>
<dbReference type="EMBL" id="VFMO01000001">
    <property type="protein sequence ID" value="TQJ13591.1"/>
    <property type="molecule type" value="Genomic_DNA"/>
</dbReference>
<dbReference type="RefSeq" id="WP_141927655.1">
    <property type="nucleotide sequence ID" value="NZ_BAABCI010000033.1"/>
</dbReference>
<keyword evidence="1" id="KW-0472">Membrane</keyword>
<sequence>MFARMKYFFFQARYGWVLTLGVIFTAALVGQDKVPMAVFAALVTLVACTVVFLRVDRSRMRELGRQG</sequence>
<keyword evidence="3" id="KW-1185">Reference proteome</keyword>
<protein>
    <submittedName>
        <fullName evidence="2">Uncharacterized protein</fullName>
    </submittedName>
</protein>
<comment type="caution">
    <text evidence="2">The sequence shown here is derived from an EMBL/GenBank/DDBJ whole genome shotgun (WGS) entry which is preliminary data.</text>
</comment>